<keyword evidence="7" id="KW-1185">Reference proteome</keyword>
<dbReference type="EMBL" id="MZXV01000050">
    <property type="protein sequence ID" value="PZV36380.1"/>
    <property type="molecule type" value="Genomic_DNA"/>
</dbReference>
<dbReference type="OrthoDB" id="9795242at2"/>
<dbReference type="PROSITE" id="PS50977">
    <property type="entry name" value="HTH_TETR_2"/>
    <property type="match status" value="1"/>
</dbReference>
<accession>A0A2W7BZW8</accession>
<dbReference type="Pfam" id="PF16925">
    <property type="entry name" value="TetR_C_13"/>
    <property type="match status" value="1"/>
</dbReference>
<dbReference type="SUPFAM" id="SSF46689">
    <property type="entry name" value="Homeodomain-like"/>
    <property type="match status" value="1"/>
</dbReference>
<dbReference type="Pfam" id="PF00440">
    <property type="entry name" value="TetR_N"/>
    <property type="match status" value="1"/>
</dbReference>
<evidence type="ECO:0000256" key="2">
    <source>
        <dbReference type="ARBA" id="ARBA00023125"/>
    </source>
</evidence>
<dbReference type="Gene3D" id="1.10.357.10">
    <property type="entry name" value="Tetracycline Repressor, domain 2"/>
    <property type="match status" value="1"/>
</dbReference>
<dbReference type="PANTHER" id="PTHR47506:SF1">
    <property type="entry name" value="HTH-TYPE TRANSCRIPTIONAL REGULATOR YJDC"/>
    <property type="match status" value="1"/>
</dbReference>
<dbReference type="InterPro" id="IPR001647">
    <property type="entry name" value="HTH_TetR"/>
</dbReference>
<evidence type="ECO:0000256" key="1">
    <source>
        <dbReference type="ARBA" id="ARBA00023015"/>
    </source>
</evidence>
<comment type="caution">
    <text evidence="6">The sequence shown here is derived from an EMBL/GenBank/DDBJ whole genome shotgun (WGS) entry which is preliminary data.</text>
</comment>
<evidence type="ECO:0000256" key="4">
    <source>
        <dbReference type="PROSITE-ProRule" id="PRU00335"/>
    </source>
</evidence>
<keyword evidence="1" id="KW-0805">Transcription regulation</keyword>
<keyword evidence="3" id="KW-0804">Transcription</keyword>
<dbReference type="RefSeq" id="WP_111546184.1">
    <property type="nucleotide sequence ID" value="NZ_MZXV01000050.1"/>
</dbReference>
<dbReference type="InterPro" id="IPR011075">
    <property type="entry name" value="TetR_C"/>
</dbReference>
<evidence type="ECO:0000259" key="5">
    <source>
        <dbReference type="PROSITE" id="PS50977"/>
    </source>
</evidence>
<dbReference type="GO" id="GO:0003677">
    <property type="term" value="F:DNA binding"/>
    <property type="evidence" value="ECO:0007669"/>
    <property type="project" value="UniProtKB-UniRule"/>
</dbReference>
<dbReference type="Gene3D" id="1.10.10.60">
    <property type="entry name" value="Homeodomain-like"/>
    <property type="match status" value="1"/>
</dbReference>
<evidence type="ECO:0000313" key="6">
    <source>
        <dbReference type="EMBL" id="PZV36380.1"/>
    </source>
</evidence>
<dbReference type="InterPro" id="IPR036271">
    <property type="entry name" value="Tet_transcr_reg_TetR-rel_C_sf"/>
</dbReference>
<reference evidence="7" key="1">
    <citation type="submission" date="2017-03" db="EMBL/GenBank/DDBJ databases">
        <authorList>
            <person name="Safronova V.I."/>
            <person name="Sazanova A.L."/>
            <person name="Chirak E.R."/>
        </authorList>
    </citation>
    <scope>NUCLEOTIDE SEQUENCE [LARGE SCALE GENOMIC DNA]</scope>
    <source>
        <strain evidence="7">Ach-343</strain>
    </source>
</reference>
<evidence type="ECO:0000256" key="3">
    <source>
        <dbReference type="ARBA" id="ARBA00023163"/>
    </source>
</evidence>
<gene>
    <name evidence="6" type="ORF">B5V02_21600</name>
</gene>
<organism evidence="6 7">
    <name type="scientific">Mesorhizobium kowhaii</name>
    <dbReference type="NCBI Taxonomy" id="1300272"/>
    <lineage>
        <taxon>Bacteria</taxon>
        <taxon>Pseudomonadati</taxon>
        <taxon>Pseudomonadota</taxon>
        <taxon>Alphaproteobacteria</taxon>
        <taxon>Hyphomicrobiales</taxon>
        <taxon>Phyllobacteriaceae</taxon>
        <taxon>Mesorhizobium</taxon>
    </lineage>
</organism>
<sequence>MERKLSRGRPREYEPEQALKAALGEFRRRGYAATSLDHLSEATKMARPSLYAAFGNKLEIYRKAVRQYADESVERRTHALFDEPSLHKGLEDYFGEIVGAYVSSEGEPLGCPILSVISGEAAADPEIGAELAAAVEKTDTQFRRRMRMAADAGEISADADMVGIAAMLAALQHSLALRARAGESRPKLLRIARSHITLVLKAAGYAGVETTRN</sequence>
<dbReference type="SUPFAM" id="SSF48498">
    <property type="entry name" value="Tetracyclin repressor-like, C-terminal domain"/>
    <property type="match status" value="1"/>
</dbReference>
<keyword evidence="2 4" id="KW-0238">DNA-binding</keyword>
<evidence type="ECO:0000313" key="7">
    <source>
        <dbReference type="Proteomes" id="UP000248616"/>
    </source>
</evidence>
<dbReference type="Proteomes" id="UP000248616">
    <property type="component" value="Unassembled WGS sequence"/>
</dbReference>
<dbReference type="InterPro" id="IPR009057">
    <property type="entry name" value="Homeodomain-like_sf"/>
</dbReference>
<dbReference type="PANTHER" id="PTHR47506">
    <property type="entry name" value="TRANSCRIPTIONAL REGULATORY PROTEIN"/>
    <property type="match status" value="1"/>
</dbReference>
<proteinExistence type="predicted"/>
<feature type="domain" description="HTH tetR-type" evidence="5">
    <location>
        <begin position="12"/>
        <end position="72"/>
    </location>
</feature>
<feature type="DNA-binding region" description="H-T-H motif" evidence="4">
    <location>
        <begin position="35"/>
        <end position="54"/>
    </location>
</feature>
<name>A0A2W7BZW8_9HYPH</name>
<dbReference type="AlphaFoldDB" id="A0A2W7BZW8"/>
<protein>
    <recommendedName>
        <fullName evidence="5">HTH tetR-type domain-containing protein</fullName>
    </recommendedName>
</protein>